<organism evidence="8 9">
    <name type="scientific">Edaphochlamys debaryana</name>
    <dbReference type="NCBI Taxonomy" id="47281"/>
    <lineage>
        <taxon>Eukaryota</taxon>
        <taxon>Viridiplantae</taxon>
        <taxon>Chlorophyta</taxon>
        <taxon>core chlorophytes</taxon>
        <taxon>Chlorophyceae</taxon>
        <taxon>CS clade</taxon>
        <taxon>Chlamydomonadales</taxon>
        <taxon>Chlamydomonadales incertae sedis</taxon>
        <taxon>Edaphochlamys</taxon>
    </lineage>
</organism>
<proteinExistence type="predicted"/>
<keyword evidence="9" id="KW-1185">Reference proteome</keyword>
<keyword evidence="5" id="KW-0067">ATP-binding</keyword>
<dbReference type="InterPro" id="IPR000719">
    <property type="entry name" value="Prot_kinase_dom"/>
</dbReference>
<dbReference type="Pfam" id="PF00069">
    <property type="entry name" value="Pkinase"/>
    <property type="match status" value="1"/>
</dbReference>
<keyword evidence="4" id="KW-0418">Kinase</keyword>
<dbReference type="GO" id="GO:0005524">
    <property type="term" value="F:ATP binding"/>
    <property type="evidence" value="ECO:0007669"/>
    <property type="project" value="UniProtKB-KW"/>
</dbReference>
<feature type="compositionally biased region" description="Low complexity" evidence="6">
    <location>
        <begin position="553"/>
        <end position="590"/>
    </location>
</feature>
<dbReference type="GO" id="GO:0035556">
    <property type="term" value="P:intracellular signal transduction"/>
    <property type="evidence" value="ECO:0007669"/>
    <property type="project" value="TreeGrafter"/>
</dbReference>
<dbReference type="Proteomes" id="UP000612055">
    <property type="component" value="Unassembled WGS sequence"/>
</dbReference>
<dbReference type="SUPFAM" id="SSF56112">
    <property type="entry name" value="Protein kinase-like (PK-like)"/>
    <property type="match status" value="1"/>
</dbReference>
<evidence type="ECO:0000256" key="5">
    <source>
        <dbReference type="ARBA" id="ARBA00022840"/>
    </source>
</evidence>
<name>A0A835Y9L7_9CHLO</name>
<feature type="domain" description="Protein kinase" evidence="7">
    <location>
        <begin position="12"/>
        <end position="301"/>
    </location>
</feature>
<reference evidence="8" key="1">
    <citation type="journal article" date="2020" name="bioRxiv">
        <title>Comparative genomics of Chlamydomonas.</title>
        <authorList>
            <person name="Craig R.J."/>
            <person name="Hasan A.R."/>
            <person name="Ness R.W."/>
            <person name="Keightley P.D."/>
        </authorList>
    </citation>
    <scope>NUCLEOTIDE SEQUENCE</scope>
    <source>
        <strain evidence="8">CCAP 11/70</strain>
    </source>
</reference>
<feature type="compositionally biased region" description="Gly residues" evidence="6">
    <location>
        <begin position="740"/>
        <end position="765"/>
    </location>
</feature>
<evidence type="ECO:0000259" key="7">
    <source>
        <dbReference type="PROSITE" id="PS50011"/>
    </source>
</evidence>
<dbReference type="PROSITE" id="PS50011">
    <property type="entry name" value="PROTEIN_KINASE_DOM"/>
    <property type="match status" value="1"/>
</dbReference>
<keyword evidence="1" id="KW-0723">Serine/threonine-protein kinase</keyword>
<dbReference type="InterPro" id="IPR011009">
    <property type="entry name" value="Kinase-like_dom_sf"/>
</dbReference>
<evidence type="ECO:0000256" key="2">
    <source>
        <dbReference type="ARBA" id="ARBA00022679"/>
    </source>
</evidence>
<dbReference type="AlphaFoldDB" id="A0A835Y9L7"/>
<dbReference type="GO" id="GO:0005737">
    <property type="term" value="C:cytoplasm"/>
    <property type="evidence" value="ECO:0007669"/>
    <property type="project" value="TreeGrafter"/>
</dbReference>
<feature type="compositionally biased region" description="Low complexity" evidence="6">
    <location>
        <begin position="774"/>
        <end position="808"/>
    </location>
</feature>
<dbReference type="Gene3D" id="1.10.510.10">
    <property type="entry name" value="Transferase(Phosphotransferase) domain 1"/>
    <property type="match status" value="1"/>
</dbReference>
<dbReference type="OrthoDB" id="543220at2759"/>
<comment type="caution">
    <text evidence="8">The sequence shown here is derived from an EMBL/GenBank/DDBJ whole genome shotgun (WGS) entry which is preliminary data.</text>
</comment>
<keyword evidence="2" id="KW-0808">Transferase</keyword>
<evidence type="ECO:0000256" key="6">
    <source>
        <dbReference type="SAM" id="MobiDB-lite"/>
    </source>
</evidence>
<feature type="region of interest" description="Disordered" evidence="6">
    <location>
        <begin position="531"/>
        <end position="645"/>
    </location>
</feature>
<accession>A0A835Y9L7</accession>
<evidence type="ECO:0000256" key="4">
    <source>
        <dbReference type="ARBA" id="ARBA00022777"/>
    </source>
</evidence>
<evidence type="ECO:0000313" key="8">
    <source>
        <dbReference type="EMBL" id="KAG2496746.1"/>
    </source>
</evidence>
<dbReference type="EMBL" id="JAEHOE010000017">
    <property type="protein sequence ID" value="KAG2496746.1"/>
    <property type="molecule type" value="Genomic_DNA"/>
</dbReference>
<feature type="compositionally biased region" description="Pro residues" evidence="6">
    <location>
        <begin position="623"/>
        <end position="644"/>
    </location>
</feature>
<keyword evidence="3" id="KW-0547">Nucleotide-binding</keyword>
<gene>
    <name evidence="8" type="ORF">HYH03_005155</name>
</gene>
<evidence type="ECO:0000313" key="9">
    <source>
        <dbReference type="Proteomes" id="UP000612055"/>
    </source>
</evidence>
<protein>
    <recommendedName>
        <fullName evidence="7">Protein kinase domain-containing protein</fullName>
    </recommendedName>
</protein>
<feature type="region of interest" description="Disordered" evidence="6">
    <location>
        <begin position="740"/>
        <end position="808"/>
    </location>
</feature>
<evidence type="ECO:0000256" key="1">
    <source>
        <dbReference type="ARBA" id="ARBA00022527"/>
    </source>
</evidence>
<feature type="compositionally biased region" description="Pro residues" evidence="6">
    <location>
        <begin position="542"/>
        <end position="552"/>
    </location>
</feature>
<dbReference type="GO" id="GO:0004674">
    <property type="term" value="F:protein serine/threonine kinase activity"/>
    <property type="evidence" value="ECO:0007669"/>
    <property type="project" value="UniProtKB-KW"/>
</dbReference>
<sequence length="852" mass="85300">MLDDPLAGHPTLRTLRVLGKNESHIVVLASEPNGQLHAVKLVPRGFDSRAAKYLLRELLNHHELTLCKHPHIVSLQDVFLTPRHLAIVLEYVDGENLQVFMEKAGGCVIEQLARFLFQQLVIALDFCHRRGKVNRAIRPSGLLLQLSASALPLLKLSDFSVSKDTLRNSEPKSQVGTAMFCAPEVLGNFRGAAYDAAAADVWSAGVVLFMMLFGRHPYSRPEDAQLPAQQQVIAMFKRVAAPLGSIEGELLVPHALPTSVLPGAKHGAPLSLAAADLLRGLLCRDPRSRITLDAVQRHEWFLTGLPEGAALLNDVVMAELAEAGAAAMLSPAVATALERMVVAAAVGPATDAAVAAAAAARPPAAAVQQQPPPGVPAVLQPVTGSGDSSGLVDLPAAATGSPDPFGCGVLQHQPIPTQPPAAVRTVTTTGSSPAVASVSIGSTVPAALSSSGPSGDAGASLVSPVGGAAVSPVLPDWSPLGTGGTVNGAAASGGDDGPDLMFDDLEALVMGLPDDDMLNSASLDFLMGATAMQQQQQQPQPNHQPPTTPPATRPGAPYDAHAAAAATAHSGAGSAAGANGPLSTDTTGTQPSPPQPGAHCAAPHVDRASDGGTGPPGACSPSPGHPLPAPAAPQPPQQYRPPPALFTSMLSTAGNMAGDVAAGLLARLRTESLPSPGTLAVVDAQPFLYKGSGNSGSGQTGGSGGWRDASIVTVPSNYSMDWCTLSARSEQLLGGAGTGAGTGGGGIVRPLPGGSGGGAGGGGGAAAPVPPVPSRAAAAPPGPGAALPVQAPAAGVGPGKAQAPGQGQGQALLDASVWHRICHGAGGVVTEAKGLVAKAGAGLTKAASSARA</sequence>
<dbReference type="PANTHER" id="PTHR24346">
    <property type="entry name" value="MAP/MICROTUBULE AFFINITY-REGULATING KINASE"/>
    <property type="match status" value="1"/>
</dbReference>
<evidence type="ECO:0000256" key="3">
    <source>
        <dbReference type="ARBA" id="ARBA00022741"/>
    </source>
</evidence>
<dbReference type="PANTHER" id="PTHR24346:SF82">
    <property type="entry name" value="KP78A-RELATED"/>
    <property type="match status" value="1"/>
</dbReference>